<keyword evidence="4" id="KW-0276">Fatty acid metabolism</keyword>
<dbReference type="InterPro" id="IPR042231">
    <property type="entry name" value="Cho/carn_acyl_trans_2"/>
</dbReference>
<evidence type="ECO:0000256" key="5">
    <source>
        <dbReference type="ARBA" id="ARBA00023098"/>
    </source>
</evidence>
<dbReference type="InterPro" id="IPR023213">
    <property type="entry name" value="CAT-like_dom_sf"/>
</dbReference>
<dbReference type="Proteomes" id="UP000006968">
    <property type="component" value="Chromosome V"/>
</dbReference>
<dbReference type="Gene3D" id="3.30.559.10">
    <property type="entry name" value="Chloramphenicol acetyltransferase-like domain"/>
    <property type="match status" value="1"/>
</dbReference>
<dbReference type="GO" id="GO:0009437">
    <property type="term" value="P:carnitine metabolic process"/>
    <property type="evidence" value="ECO:0007669"/>
    <property type="project" value="TreeGrafter"/>
</dbReference>
<dbReference type="PROSITE" id="PS00439">
    <property type="entry name" value="ACYLTRANSF_C_1"/>
    <property type="match status" value="1"/>
</dbReference>
<dbReference type="EMBL" id="ALIE01000054">
    <property type="protein sequence ID" value="EJS44042.1"/>
    <property type="molecule type" value="Genomic_DNA"/>
</dbReference>
<keyword evidence="3" id="KW-0808">Transferase</keyword>
<feature type="compositionally biased region" description="Basic and acidic residues" evidence="7">
    <location>
        <begin position="219"/>
        <end position="232"/>
    </location>
</feature>
<feature type="compositionally biased region" description="Low complexity" evidence="7">
    <location>
        <begin position="884"/>
        <end position="893"/>
    </location>
</feature>
<comment type="similarity">
    <text evidence="1">Belongs to the carnitine/choline acetyltransferase family.</text>
</comment>
<feature type="region of interest" description="Disordered" evidence="7">
    <location>
        <begin position="197"/>
        <end position="232"/>
    </location>
</feature>
<dbReference type="FunFam" id="3.30.559.70:FF:000012">
    <property type="entry name" value="Yat2p"/>
    <property type="match status" value="1"/>
</dbReference>
<evidence type="ECO:0000256" key="6">
    <source>
        <dbReference type="ARBA" id="ARBA00023315"/>
    </source>
</evidence>
<evidence type="ECO:0000313" key="10">
    <source>
        <dbReference type="Proteomes" id="UP000006968"/>
    </source>
</evidence>
<proteinExistence type="inferred from homology"/>
<name>J8LPJ6_SACAR</name>
<dbReference type="PANTHER" id="PTHR22589:SF48">
    <property type="entry name" value="CARNITINE O-ACETYLTRANSFERASE YAT2"/>
    <property type="match status" value="1"/>
</dbReference>
<keyword evidence="5" id="KW-0443">Lipid metabolism</keyword>
<dbReference type="GO" id="GO:0004092">
    <property type="term" value="F:carnitine O-acetyltransferase activity"/>
    <property type="evidence" value="ECO:0007669"/>
    <property type="project" value="TreeGrafter"/>
</dbReference>
<evidence type="ECO:0000256" key="3">
    <source>
        <dbReference type="ARBA" id="ARBA00022679"/>
    </source>
</evidence>
<dbReference type="SUPFAM" id="SSF52777">
    <property type="entry name" value="CoA-dependent acyltransferases"/>
    <property type="match status" value="2"/>
</dbReference>
<comment type="caution">
    <text evidence="9">The sequence shown here is derived from an EMBL/GenBank/DDBJ whole genome shotgun (WGS) entry which is preliminary data.</text>
</comment>
<sequence>MSSGSTIVSPDRSERTFKHEVELPKLPLPKLSDTLQRLKESLEPLYYADGYYQHPLDPEQIEKLTSIIKNFEANPVSEKLQSKLQNYHDSRDCYLDELHLDINNQTSAREIQDDVLPRNPFLVLADDALPNITQADRSAVLVHSAARFISALKQNLLPPDINATNGKPLSMVPFLNLFGATRKPVFQHGEVENFDLNKPYTASDLEDPDYSSDGDNDDEVTRKESADRKRKRGEDIFTGNGITIRRHPESKHVLIISRGQYYTLEVLDSTNRIIYTTAELTTIFNYIINDSSDTGKSTALGSLTSHSFRNWKYARKRLQKRYPSELHDIDSALFVLVLDESQEETRCDDGDTTDISHKFNRTITERDKKCTSANCKRVFYGTSIINSKGHQVGSCVSRWYDKLQLVVTADAKATVIWDSFTCDGSVVLRFTSEIYTESILRLARDVNAGDPQFSLWPNVTQTDPETKKLMTATISANGEGPSEIDPKSIVKKIDWSFSNILNTHVHLSETKLADLISKYDIVRASIPLGRRSAQRLGIKPDSMVQVALQIAHYALYGKMVFGIEPISTRGFRNSRSSFINIQNQELLELCQLFISSSIDGTGKLDKFIQTCETHHEMVRCAKSGVGYEKHFNALKYLFKFHEHFGIFLNDDESLAAKDLFENPLILPFSQPELIVANCGNAATTTFGITPAVPQGFGIGYIIKDDQVDLTVTSQFRQGDRMMFMLNWVLGEIRSYWRMSRGTSHNKTGVKISPVVDKLYEMDNAVNNTSKLNDHTVPGARQTSSSSQVNLNRYGGFFDLESHIDSKNISKTPSMKNLQKTFNGLMMSADNDHSSSAVSVPTEKEKLNTGHEILRIQPREVASNGLEAGDQTDIDGLADNTDDVSPSSSTTSLSSKKRNVINSRFDIDFDRSCVGRKVATLDH</sequence>
<evidence type="ECO:0000256" key="4">
    <source>
        <dbReference type="ARBA" id="ARBA00022832"/>
    </source>
</evidence>
<evidence type="ECO:0000259" key="8">
    <source>
        <dbReference type="Pfam" id="PF00755"/>
    </source>
</evidence>
<dbReference type="PROSITE" id="PS00440">
    <property type="entry name" value="ACYLTRANSF_C_2"/>
    <property type="match status" value="1"/>
</dbReference>
<organism evidence="9 10">
    <name type="scientific">Saccharomyces arboricola (strain H-6 / AS 2.3317 / CBS 10644)</name>
    <name type="common">Yeast</name>
    <dbReference type="NCBI Taxonomy" id="1160507"/>
    <lineage>
        <taxon>Eukaryota</taxon>
        <taxon>Fungi</taxon>
        <taxon>Dikarya</taxon>
        <taxon>Ascomycota</taxon>
        <taxon>Saccharomycotina</taxon>
        <taxon>Saccharomycetes</taxon>
        <taxon>Saccharomycetales</taxon>
        <taxon>Saccharomycetaceae</taxon>
        <taxon>Saccharomyces</taxon>
    </lineage>
</organism>
<dbReference type="HOGENOM" id="CLU_013513_4_1_1"/>
<feature type="compositionally biased region" description="Acidic residues" evidence="7">
    <location>
        <begin position="204"/>
        <end position="218"/>
    </location>
</feature>
<dbReference type="InterPro" id="IPR000542">
    <property type="entry name" value="Carn_acyl_trans"/>
</dbReference>
<feature type="domain" description="Choline/carnitine acyltransferase" evidence="8">
    <location>
        <begin position="26"/>
        <end position="722"/>
    </location>
</feature>
<keyword evidence="2" id="KW-0813">Transport</keyword>
<evidence type="ECO:0000256" key="2">
    <source>
        <dbReference type="ARBA" id="ARBA00022448"/>
    </source>
</evidence>
<dbReference type="GO" id="GO:0005829">
    <property type="term" value="C:cytosol"/>
    <property type="evidence" value="ECO:0007669"/>
    <property type="project" value="TreeGrafter"/>
</dbReference>
<protein>
    <submittedName>
        <fullName evidence="9">Yat2p</fullName>
    </submittedName>
</protein>
<feature type="region of interest" description="Disordered" evidence="7">
    <location>
        <begin position="858"/>
        <end position="895"/>
    </location>
</feature>
<reference evidence="9 10" key="1">
    <citation type="journal article" date="2013" name="BMC Genomics">
        <title>High quality de novo sequencing and assembly of the Saccharomyces arboricolus genome.</title>
        <authorList>
            <person name="Liti G."/>
            <person name="Nguyen Ba A.N."/>
            <person name="Blythe M."/>
            <person name="Mueller C.A."/>
            <person name="Bergstroem A."/>
            <person name="Cubillos F.A."/>
            <person name="Dafhnis-Calas F."/>
            <person name="Khoshraftar S."/>
            <person name="Malla S."/>
            <person name="Mehta N."/>
            <person name="Siow C.C."/>
            <person name="Warringer J."/>
            <person name="Moses A.M."/>
            <person name="Louis E.J."/>
            <person name="Nieduszynski C.A."/>
        </authorList>
    </citation>
    <scope>NUCLEOTIDE SEQUENCE [LARGE SCALE GENOMIC DNA]</scope>
    <source>
        <strain evidence="10">H-6 / AS 2.3317 / CBS 10644</strain>
    </source>
</reference>
<dbReference type="OrthoDB" id="240216at2759"/>
<keyword evidence="6" id="KW-0012">Acyltransferase</keyword>
<evidence type="ECO:0000313" key="9">
    <source>
        <dbReference type="EMBL" id="EJS44042.1"/>
    </source>
</evidence>
<keyword evidence="10" id="KW-1185">Reference proteome</keyword>
<dbReference type="PANTHER" id="PTHR22589">
    <property type="entry name" value="CARNITINE O-ACYLTRANSFERASE"/>
    <property type="match status" value="1"/>
</dbReference>
<dbReference type="Gene3D" id="1.10.275.20">
    <property type="entry name" value="Choline/Carnitine o-acyltransferase"/>
    <property type="match status" value="1"/>
</dbReference>
<dbReference type="InterPro" id="IPR042572">
    <property type="entry name" value="Carn_acyl_trans_N"/>
</dbReference>
<gene>
    <name evidence="9" type="ORF">SU7_0853</name>
</gene>
<evidence type="ECO:0000256" key="7">
    <source>
        <dbReference type="SAM" id="MobiDB-lite"/>
    </source>
</evidence>
<dbReference type="InterPro" id="IPR039551">
    <property type="entry name" value="Cho/carn_acyl_trans"/>
</dbReference>
<accession>J8LPJ6</accession>
<dbReference type="GO" id="GO:0006631">
    <property type="term" value="P:fatty acid metabolic process"/>
    <property type="evidence" value="ECO:0007669"/>
    <property type="project" value="UniProtKB-KW"/>
</dbReference>
<evidence type="ECO:0000256" key="1">
    <source>
        <dbReference type="ARBA" id="ARBA00005232"/>
    </source>
</evidence>
<dbReference type="Pfam" id="PF00755">
    <property type="entry name" value="Carn_acyltransf"/>
    <property type="match status" value="1"/>
</dbReference>
<dbReference type="Gene3D" id="3.30.559.70">
    <property type="entry name" value="Choline/Carnitine o-acyltransferase, domain 2"/>
    <property type="match status" value="1"/>
</dbReference>
<dbReference type="AlphaFoldDB" id="J8LPJ6"/>